<name>A0A5J9TQ59_9POAL</name>
<sequence>MAAFADAVVVVVSAPPPQPEPALGRVRPLPAAAKSLLWVLLATAWVGCASLGAGTVAHRVWGMDSPVANALLIISVASIFFTGLPVAVFALHAMRRMGLRVSTVVKEIVACVKETLSRKAFGALMWELMQDTAVLGMVAWVPFIFMLFTGLLIVLISADGSKMEWIGQAIFDVGVLGFATISCFIIIPNFAVKLWKTKAMQCRIAISETKT</sequence>
<dbReference type="Gramene" id="TVU13415">
    <property type="protein sequence ID" value="TVU13415"/>
    <property type="gene ID" value="EJB05_40471"/>
</dbReference>
<dbReference type="EMBL" id="RWGY01000034">
    <property type="protein sequence ID" value="TVU13415.1"/>
    <property type="molecule type" value="Genomic_DNA"/>
</dbReference>
<feature type="transmembrane region" description="Helical" evidence="1">
    <location>
        <begin position="70"/>
        <end position="91"/>
    </location>
</feature>
<keyword evidence="1" id="KW-0472">Membrane</keyword>
<dbReference type="AlphaFoldDB" id="A0A5J9TQ59"/>
<keyword evidence="1" id="KW-1133">Transmembrane helix</keyword>
<feature type="transmembrane region" description="Helical" evidence="1">
    <location>
        <begin position="35"/>
        <end position="58"/>
    </location>
</feature>
<proteinExistence type="predicted"/>
<feature type="transmembrane region" description="Helical" evidence="1">
    <location>
        <begin position="169"/>
        <end position="191"/>
    </location>
</feature>
<keyword evidence="3" id="KW-1185">Reference proteome</keyword>
<keyword evidence="1" id="KW-0812">Transmembrane</keyword>
<feature type="transmembrane region" description="Helical" evidence="1">
    <location>
        <begin position="134"/>
        <end position="157"/>
    </location>
</feature>
<organism evidence="2 3">
    <name type="scientific">Eragrostis curvula</name>
    <name type="common">weeping love grass</name>
    <dbReference type="NCBI Taxonomy" id="38414"/>
    <lineage>
        <taxon>Eukaryota</taxon>
        <taxon>Viridiplantae</taxon>
        <taxon>Streptophyta</taxon>
        <taxon>Embryophyta</taxon>
        <taxon>Tracheophyta</taxon>
        <taxon>Spermatophyta</taxon>
        <taxon>Magnoliopsida</taxon>
        <taxon>Liliopsida</taxon>
        <taxon>Poales</taxon>
        <taxon>Poaceae</taxon>
        <taxon>PACMAD clade</taxon>
        <taxon>Chloridoideae</taxon>
        <taxon>Eragrostideae</taxon>
        <taxon>Eragrostidinae</taxon>
        <taxon>Eragrostis</taxon>
    </lineage>
</organism>
<accession>A0A5J9TQ59</accession>
<protein>
    <submittedName>
        <fullName evidence="2">Uncharacterized protein</fullName>
    </submittedName>
</protein>
<reference evidence="2 3" key="1">
    <citation type="journal article" date="2019" name="Sci. Rep.">
        <title>A high-quality genome of Eragrostis curvula grass provides insights into Poaceae evolution and supports new strategies to enhance forage quality.</title>
        <authorList>
            <person name="Carballo J."/>
            <person name="Santos B.A.C.M."/>
            <person name="Zappacosta D."/>
            <person name="Garbus I."/>
            <person name="Selva J.P."/>
            <person name="Gallo C.A."/>
            <person name="Diaz A."/>
            <person name="Albertini E."/>
            <person name="Caccamo M."/>
            <person name="Echenique V."/>
        </authorList>
    </citation>
    <scope>NUCLEOTIDE SEQUENCE [LARGE SCALE GENOMIC DNA]</scope>
    <source>
        <strain evidence="3">cv. Victoria</strain>
        <tissue evidence="2">Leaf</tissue>
    </source>
</reference>
<dbReference type="Proteomes" id="UP000324897">
    <property type="component" value="Unassembled WGS sequence"/>
</dbReference>
<dbReference type="OrthoDB" id="600316at2759"/>
<evidence type="ECO:0000256" key="1">
    <source>
        <dbReference type="SAM" id="Phobius"/>
    </source>
</evidence>
<evidence type="ECO:0000313" key="2">
    <source>
        <dbReference type="EMBL" id="TVU13415.1"/>
    </source>
</evidence>
<gene>
    <name evidence="2" type="ORF">EJB05_40471</name>
</gene>
<comment type="caution">
    <text evidence="2">The sequence shown here is derived from an EMBL/GenBank/DDBJ whole genome shotgun (WGS) entry which is preliminary data.</text>
</comment>
<evidence type="ECO:0000313" key="3">
    <source>
        <dbReference type="Proteomes" id="UP000324897"/>
    </source>
</evidence>